<dbReference type="InterPro" id="IPR019863">
    <property type="entry name" value="Motility-assoc_ABC-rel_GldG"/>
</dbReference>
<keyword evidence="1" id="KW-0472">Membrane</keyword>
<dbReference type="NCBIfam" id="TIGR03521">
    <property type="entry name" value="GldG"/>
    <property type="match status" value="1"/>
</dbReference>
<feature type="domain" description="ABC-type uncharacterised transport system" evidence="2">
    <location>
        <begin position="186"/>
        <end position="490"/>
    </location>
</feature>
<evidence type="ECO:0000259" key="2">
    <source>
        <dbReference type="Pfam" id="PF09822"/>
    </source>
</evidence>
<evidence type="ECO:0000313" key="5">
    <source>
        <dbReference type="Proteomes" id="UP000199592"/>
    </source>
</evidence>
<dbReference type="Pfam" id="PF09822">
    <property type="entry name" value="ABC_transp_aux"/>
    <property type="match status" value="1"/>
</dbReference>
<accession>A0A1H2SZY7</accession>
<gene>
    <name evidence="4" type="ORF">SAMN04487892_1353</name>
</gene>
<dbReference type="InterPro" id="IPR019196">
    <property type="entry name" value="ABC_transp_unknown"/>
</dbReference>
<feature type="transmembrane region" description="Helical" evidence="1">
    <location>
        <begin position="7"/>
        <end position="26"/>
    </location>
</feature>
<proteinExistence type="predicted"/>
<feature type="domain" description="DUF7088" evidence="3">
    <location>
        <begin position="33"/>
        <end position="139"/>
    </location>
</feature>
<dbReference type="STRING" id="1073328.SAMN05216294_2714"/>
<evidence type="ECO:0000313" key="4">
    <source>
        <dbReference type="EMBL" id="SDW37035.1"/>
    </source>
</evidence>
<evidence type="ECO:0000256" key="1">
    <source>
        <dbReference type="SAM" id="Phobius"/>
    </source>
</evidence>
<dbReference type="AlphaFoldDB" id="A0A1H2SZY7"/>
<feature type="transmembrane region" description="Helical" evidence="1">
    <location>
        <begin position="525"/>
        <end position="547"/>
    </location>
</feature>
<evidence type="ECO:0000259" key="3">
    <source>
        <dbReference type="Pfam" id="PF23357"/>
    </source>
</evidence>
<sequence length="554" mass="62523">MGKYLLSIIKALVVVVLLNVITSFLYTRFDLTEDKRYTLSKPAIEVAQKFDEPVIVDVLLDGNIPAEFAKLKTETIQLLESFEAKNGNIQYNLVDPLEDSENPQETVAQLQSLGLQPANVTIEENGKVSNEMVFPWAMVNFNEQTVRVPLLKNKLGSSAEERINNSVQQLEYAFADAFTKLSITDKKSVAVIKGNGELDDIYLADYLATIRDYYNIGAITLDSVATNPQQVLDQLKGFDLAIIAKPTEAFTDQEKYVMDQFMVQGGKSIWMVDQVSMEMDSIYAGGGTGFALPRELNLKDLFFKYGVRINPVLVNDLYFTQIVLATGEGNDSQYNPLPWFYYPMVISKNNHPINTNIEAVRMQFTSPMDVLENAYNKTVLLQSSPLSKTDGVPRQISLDMINQQPDQTTYNNGNLPLAVLIEGSFTSMYKNRVKPLKLQNTVEEGPENKMIVISDGDIIKNQIRNGRPLELGYDKWTNSFYGNKEFLVNSTNYLLDNTGLINIRNKKVSIPLLDVKKIAEQKTKWQFVNIGLPLVLTILFGVFFGFYRKRKFSA</sequence>
<dbReference type="Pfam" id="PF23357">
    <property type="entry name" value="DUF7088"/>
    <property type="match status" value="1"/>
</dbReference>
<dbReference type="RefSeq" id="WP_090297283.1">
    <property type="nucleotide sequence ID" value="NZ_FNKI01000002.1"/>
</dbReference>
<keyword evidence="1" id="KW-0812">Transmembrane</keyword>
<keyword evidence="5" id="KW-1185">Reference proteome</keyword>
<keyword evidence="1" id="KW-1133">Transmembrane helix</keyword>
<protein>
    <submittedName>
        <fullName evidence="4">Gliding-associated putative ABC transporter substrate-binding component GldG</fullName>
    </submittedName>
</protein>
<organism evidence="4 5">
    <name type="scientific">Flagellimonas zhangzhouensis</name>
    <dbReference type="NCBI Taxonomy" id="1073328"/>
    <lineage>
        <taxon>Bacteria</taxon>
        <taxon>Pseudomonadati</taxon>
        <taxon>Bacteroidota</taxon>
        <taxon>Flavobacteriia</taxon>
        <taxon>Flavobacteriales</taxon>
        <taxon>Flavobacteriaceae</taxon>
        <taxon>Flagellimonas</taxon>
    </lineage>
</organism>
<name>A0A1H2SZY7_9FLAO</name>
<dbReference type="Proteomes" id="UP000199592">
    <property type="component" value="Unassembled WGS sequence"/>
</dbReference>
<reference evidence="5" key="1">
    <citation type="submission" date="2016-10" db="EMBL/GenBank/DDBJ databases">
        <authorList>
            <person name="Varghese N."/>
            <person name="Submissions S."/>
        </authorList>
    </citation>
    <scope>NUCLEOTIDE SEQUENCE [LARGE SCALE GENOMIC DNA]</scope>
    <source>
        <strain evidence="5">DSM 25030</strain>
    </source>
</reference>
<dbReference type="InterPro" id="IPR055396">
    <property type="entry name" value="DUF7088"/>
</dbReference>
<dbReference type="OrthoDB" id="9777219at2"/>
<dbReference type="EMBL" id="FNMY01000001">
    <property type="protein sequence ID" value="SDW37035.1"/>
    <property type="molecule type" value="Genomic_DNA"/>
</dbReference>